<evidence type="ECO:0000313" key="1">
    <source>
        <dbReference type="EMBL" id="RYQ10462.1"/>
    </source>
</evidence>
<gene>
    <name evidence="1" type="ORF">PG2093B_1045</name>
</gene>
<proteinExistence type="predicted"/>
<dbReference type="GO" id="GO:0003677">
    <property type="term" value="F:DNA binding"/>
    <property type="evidence" value="ECO:0007669"/>
    <property type="project" value="UniProtKB-KW"/>
</dbReference>
<dbReference type="InterPro" id="IPR011664">
    <property type="entry name" value="Abi_system_AbiD/AbiF-like"/>
</dbReference>
<dbReference type="AlphaFoldDB" id="A0A4Q5A0H9"/>
<comment type="caution">
    <text evidence="1">The sequence shown here is derived from an EMBL/GenBank/DDBJ whole genome shotgun (WGS) entry which is preliminary data.</text>
</comment>
<sequence length="307" mass="35677">MKDPKTLDEMIGIFEERGLALDDKDIDSFRTVLYDCNYYRLSGYFRAFQVDPSHGDNRFVEGTCVDDFLTPYLMDERLRSLVFEGTSRLERTIGARFSYLLAQNDGAYSYIDENSYNEYRTVSDKNAALSQFPSRQSPRSQLFNELCRWLSQSKEVCIRHYRRRNQPVPIWAAVEAIPFGTLSKMLSLHKNTQVLRELYKSLGFRGREWRTCAPSAIQSMSYLRNMCAHHSRLWKREIISAPPMPQGAQHQFSSMEFSDKSVAKSLVVLSYLVDYIAGDEEYSLRLWEFVNSDASYSDGIHHAAHWE</sequence>
<accession>A0A4Q5A0H9</accession>
<evidence type="ECO:0000313" key="2">
    <source>
        <dbReference type="Proteomes" id="UP000292568"/>
    </source>
</evidence>
<protein>
    <submittedName>
        <fullName evidence="1">DNA-binding protein</fullName>
    </submittedName>
</protein>
<dbReference type="Proteomes" id="UP000292568">
    <property type="component" value="Unassembled WGS sequence"/>
</dbReference>
<dbReference type="EMBL" id="RYUH01000010">
    <property type="protein sequence ID" value="RYQ10462.1"/>
    <property type="molecule type" value="Genomic_DNA"/>
</dbReference>
<dbReference type="RefSeq" id="WP_129897606.1">
    <property type="nucleotide sequence ID" value="NZ_RYUH01000010.1"/>
</dbReference>
<organism evidence="1 2">
    <name type="scientific">Bifidobacterium pseudolongum subsp. globosum</name>
    <dbReference type="NCBI Taxonomy" id="1690"/>
    <lineage>
        <taxon>Bacteria</taxon>
        <taxon>Bacillati</taxon>
        <taxon>Actinomycetota</taxon>
        <taxon>Actinomycetes</taxon>
        <taxon>Bifidobacteriales</taxon>
        <taxon>Bifidobacteriaceae</taxon>
        <taxon>Bifidobacterium</taxon>
    </lineage>
</organism>
<name>A0A4Q5A0H9_9BIFI</name>
<dbReference type="Pfam" id="PF07751">
    <property type="entry name" value="Abi_2"/>
    <property type="match status" value="1"/>
</dbReference>
<keyword evidence="1" id="KW-0238">DNA-binding</keyword>
<reference evidence="1 2" key="1">
    <citation type="submission" date="2018-12" db="EMBL/GenBank/DDBJ databases">
        <title>Unveiling genomic diversity among members of the Bifidobacterium pseudolongum species, a widely distributed gut commensal of the animal kingdom.</title>
        <authorList>
            <person name="Lugli G.A."/>
            <person name="Duranti S."/>
            <person name="Albert K."/>
            <person name="Mancabelli L."/>
            <person name="Napoli S."/>
            <person name="Viappiani A."/>
            <person name="Anzalone R."/>
            <person name="Longhi G."/>
            <person name="Milani C."/>
            <person name="Turroni F."/>
            <person name="Alessandri G."/>
            <person name="Sela D.A."/>
            <person name="Van Sinderen D."/>
            <person name="Ventura M."/>
        </authorList>
    </citation>
    <scope>NUCLEOTIDE SEQUENCE [LARGE SCALE GENOMIC DNA]</scope>
    <source>
        <strain evidence="1 2">2093B</strain>
    </source>
</reference>